<dbReference type="InterPro" id="IPR002110">
    <property type="entry name" value="Ankyrin_rpt"/>
</dbReference>
<feature type="domain" description="C2H2-type" evidence="4">
    <location>
        <begin position="408"/>
        <end position="436"/>
    </location>
</feature>
<dbReference type="Pfam" id="PF12796">
    <property type="entry name" value="Ank_2"/>
    <property type="match status" value="1"/>
</dbReference>
<dbReference type="Gene3D" id="3.40.50.300">
    <property type="entry name" value="P-loop containing nucleotide triphosphate hydrolases"/>
    <property type="match status" value="1"/>
</dbReference>
<dbReference type="Pfam" id="PF22939">
    <property type="entry name" value="WHD_GPIID"/>
    <property type="match status" value="1"/>
</dbReference>
<proteinExistence type="predicted"/>
<dbReference type="PROSITE" id="PS50088">
    <property type="entry name" value="ANK_REPEAT"/>
    <property type="match status" value="1"/>
</dbReference>
<feature type="region of interest" description="Disordered" evidence="3">
    <location>
        <begin position="507"/>
        <end position="531"/>
    </location>
</feature>
<keyword evidence="2" id="KW-0040">ANK repeat</keyword>
<dbReference type="SMART" id="SM00248">
    <property type="entry name" value="ANK"/>
    <property type="match status" value="2"/>
</dbReference>
<evidence type="ECO:0000256" key="3">
    <source>
        <dbReference type="SAM" id="MobiDB-lite"/>
    </source>
</evidence>
<feature type="domain" description="C2H2-type" evidence="4">
    <location>
        <begin position="376"/>
        <end position="404"/>
    </location>
</feature>
<dbReference type="PANTHER" id="PTHR10039">
    <property type="entry name" value="AMELOGENIN"/>
    <property type="match status" value="1"/>
</dbReference>
<dbReference type="PROSITE" id="PS50297">
    <property type="entry name" value="ANK_REP_REGION"/>
    <property type="match status" value="1"/>
</dbReference>
<keyword evidence="1" id="KW-0677">Repeat</keyword>
<protein>
    <recommendedName>
        <fullName evidence="4">C2H2-type domain-containing protein</fullName>
    </recommendedName>
</protein>
<sequence>MAKPRVIYDATVSCRQSLVRATKIPRLMVNGWVENRLVDFDLWSSGAGVSASGKLSFDERLASKPDIRNGVLNLINLLKVFIDNCQVKVEDEVPSSSKDEDISDTITAEMETVDLGSSDTDEESLFGSSLTPEEEAQKNVEIILDQIIRLTVAIRKAGSGPRLLRADKSFDPQAPVLQDLKVSLELVIHPRGFKTDDNPLNEIQERLIDVNLRRRHRFLYAKQHSINLQGSRKETRDVDIDNVEVTEQSLEVTQSDQVPCPENVGQSSVPPLIPDPQLDLAEAGPISALRNVIPSSDTAASAIDSSIIFPKERAARPLGPATVLSKTTSRIVYPNPPFVPQSKMVFICPCCRQSLPVSLTERSQWKKHLAADIRPYTCTFMGCRQPFRTYTSRIEWESHIKSEHFKLWKCFICEENNKSVELNNRFELESHLRAEHQNAIEESEMSIFVDGSCSSKPPPNSIECPICPGDQNGDEGLEHIARCVHDFSLRSLPLPSEGDLEEYFAESHGKDDTDDADSASTDNQGSLDGLSDLGFQDDYELELGHELELLELKEDTLEDLSRFFDTQDSRNIVDRYLESVEEFEQILTHDIDITLPGETGTPGLYLKQKSIDDLKTTNNDLDESSPQDILNWLSPVDYAGHLRYVLSRRYKDTGKWFLQNPTFQNWIDGKEKTLLCSGMPGTGKTMIASIVLDHIRRLNDAQPISPKKAQIAVLSCSFKQHKKEGLKDFLKSLVRQLSMNYSKKPRNTVVDWYLEASKDPSFQVSRTKLLKELRSIIESPSRSFIIIDGLNECKTPQIRDALLTELYDIQSSHGVKLQLMMTVAGGISPKLPRSFKEIKIRAPREDIEQYLDGQVSRLSPPLRNNPELWVKIKTRILDATHGVWTIAESHIEAFTQEGSLKQSIHTVTEKSSVYVQSELNAMYDNLVDIIQAQEKEICDIAKRVLLWVAYSVRPLKMIELKHALAGDSISQSLAQGNLATDEGILGSCADLVTFDKTNGFVRLVHYTANDYFVTRFPQKFYMTQNELAIGCLSYIAAVASDGIEHLTESVWDVPIMLIKYPLLDYAARYWGRHMKKVQAQIGNRAVEFSQNRQALSLAGQVLWGTSKSGYSGIHIFAYKGLELLTEMALATPVEKNGELDLQDDNGWTPLFYAVEGCDPRTVDTLLRSGARIEARDKDHNTPLSQAIEIGQEGVIKILLHYKAETNYLEVSEPDKNRINLKSADLKQTTNHDSDLSRPTFIEIFDKLDFETLEKLFGHTGPINMNIGTPESQQVTSGDTPHNDLDNLGLGNRPKDDGKPGGRVTDQTTWHSNAPPKLSHAEWKRITIKDDDDNDLGDEDRNKSVLKTWKSGIEGEAGTMTGPSLPAIPQPRRSPSPSDDDDDDDDTDDDDDDEKDPFKINDPWADDVWVD</sequence>
<dbReference type="InterPro" id="IPR036770">
    <property type="entry name" value="Ankyrin_rpt-contain_sf"/>
</dbReference>
<comment type="caution">
    <text evidence="5">The sequence shown here is derived from an EMBL/GenBank/DDBJ whole genome shotgun (WGS) entry which is preliminary data.</text>
</comment>
<feature type="region of interest" description="Disordered" evidence="3">
    <location>
        <begin position="1346"/>
        <end position="1410"/>
    </location>
</feature>
<dbReference type="SUPFAM" id="SSF48403">
    <property type="entry name" value="Ankyrin repeat"/>
    <property type="match status" value="1"/>
</dbReference>
<reference evidence="5 6" key="1">
    <citation type="submission" date="2019-10" db="EMBL/GenBank/DDBJ databases">
        <authorList>
            <person name="Palmer J.M."/>
        </authorList>
    </citation>
    <scope>NUCLEOTIDE SEQUENCE [LARGE SCALE GENOMIC DNA]</scope>
    <source>
        <strain evidence="5 6">TWF506</strain>
    </source>
</reference>
<feature type="repeat" description="ANK" evidence="2">
    <location>
        <begin position="1145"/>
        <end position="1177"/>
    </location>
</feature>
<dbReference type="EMBL" id="JAVHJM010000015">
    <property type="protein sequence ID" value="KAK6497228.1"/>
    <property type="molecule type" value="Genomic_DNA"/>
</dbReference>
<keyword evidence="6" id="KW-1185">Reference proteome</keyword>
<evidence type="ECO:0000313" key="5">
    <source>
        <dbReference type="EMBL" id="KAK6497228.1"/>
    </source>
</evidence>
<dbReference type="SUPFAM" id="SSF52540">
    <property type="entry name" value="P-loop containing nucleoside triphosphate hydrolases"/>
    <property type="match status" value="1"/>
</dbReference>
<organism evidence="5 6">
    <name type="scientific">Arthrobotrys conoides</name>
    <dbReference type="NCBI Taxonomy" id="74498"/>
    <lineage>
        <taxon>Eukaryota</taxon>
        <taxon>Fungi</taxon>
        <taxon>Dikarya</taxon>
        <taxon>Ascomycota</taxon>
        <taxon>Pezizomycotina</taxon>
        <taxon>Orbiliomycetes</taxon>
        <taxon>Orbiliales</taxon>
        <taxon>Orbiliaceae</taxon>
        <taxon>Arthrobotrys</taxon>
    </lineage>
</organism>
<dbReference type="SMART" id="SM00355">
    <property type="entry name" value="ZnF_C2H2"/>
    <property type="match status" value="2"/>
</dbReference>
<feature type="region of interest" description="Disordered" evidence="3">
    <location>
        <begin position="1263"/>
        <end position="1324"/>
    </location>
</feature>
<dbReference type="InterPro" id="IPR027417">
    <property type="entry name" value="P-loop_NTPase"/>
</dbReference>
<feature type="compositionally biased region" description="Polar residues" evidence="3">
    <location>
        <begin position="1265"/>
        <end position="1279"/>
    </location>
</feature>
<name>A0AAN8N9T2_9PEZI</name>
<dbReference type="Proteomes" id="UP001307849">
    <property type="component" value="Unassembled WGS sequence"/>
</dbReference>
<accession>A0AAN8N9T2</accession>
<dbReference type="Gene3D" id="1.25.40.20">
    <property type="entry name" value="Ankyrin repeat-containing domain"/>
    <property type="match status" value="1"/>
</dbReference>
<dbReference type="InterPro" id="IPR013087">
    <property type="entry name" value="Znf_C2H2_type"/>
</dbReference>
<dbReference type="PANTHER" id="PTHR10039:SF15">
    <property type="entry name" value="NACHT DOMAIN-CONTAINING PROTEIN"/>
    <property type="match status" value="1"/>
</dbReference>
<evidence type="ECO:0000256" key="1">
    <source>
        <dbReference type="ARBA" id="ARBA00022737"/>
    </source>
</evidence>
<dbReference type="InterPro" id="IPR054471">
    <property type="entry name" value="GPIID_WHD"/>
</dbReference>
<dbReference type="InterPro" id="IPR056884">
    <property type="entry name" value="NPHP3-like_N"/>
</dbReference>
<dbReference type="Pfam" id="PF24883">
    <property type="entry name" value="NPHP3_N"/>
    <property type="match status" value="1"/>
</dbReference>
<evidence type="ECO:0000313" key="6">
    <source>
        <dbReference type="Proteomes" id="UP001307849"/>
    </source>
</evidence>
<evidence type="ECO:0000256" key="2">
    <source>
        <dbReference type="PROSITE-ProRule" id="PRU00023"/>
    </source>
</evidence>
<evidence type="ECO:0000259" key="4">
    <source>
        <dbReference type="SMART" id="SM00355"/>
    </source>
</evidence>
<gene>
    <name evidence="5" type="ORF">TWF506_004701</name>
</gene>
<feature type="compositionally biased region" description="Acidic residues" evidence="3">
    <location>
        <begin position="1377"/>
        <end position="1394"/>
    </location>
</feature>